<evidence type="ECO:0000256" key="3">
    <source>
        <dbReference type="ARBA" id="ARBA00022989"/>
    </source>
</evidence>
<evidence type="ECO:0000313" key="8">
    <source>
        <dbReference type="Proteomes" id="UP001497497"/>
    </source>
</evidence>
<gene>
    <name evidence="7" type="ORF">GSLYS_00016907001</name>
</gene>
<dbReference type="Pfam" id="PF10324">
    <property type="entry name" value="7TM_GPCR_Srw"/>
    <property type="match status" value="1"/>
</dbReference>
<keyword evidence="3 5" id="KW-1133">Transmembrane helix</keyword>
<accession>A0AAV2I9I1</accession>
<dbReference type="InterPro" id="IPR000276">
    <property type="entry name" value="GPCR_Rhodpsn"/>
</dbReference>
<feature type="domain" description="G-protein coupled receptors family 1 profile" evidence="6">
    <location>
        <begin position="19"/>
        <end position="291"/>
    </location>
</feature>
<dbReference type="InterPro" id="IPR052954">
    <property type="entry name" value="GPCR-Ligand_Int"/>
</dbReference>
<keyword evidence="4 5" id="KW-0472">Membrane</keyword>
<dbReference type="SMART" id="SM01381">
    <property type="entry name" value="7TM_GPCR_Srsx"/>
    <property type="match status" value="1"/>
</dbReference>
<evidence type="ECO:0000256" key="4">
    <source>
        <dbReference type="ARBA" id="ARBA00023136"/>
    </source>
</evidence>
<keyword evidence="8" id="KW-1185">Reference proteome</keyword>
<dbReference type="GO" id="GO:0008528">
    <property type="term" value="F:G protein-coupled peptide receptor activity"/>
    <property type="evidence" value="ECO:0007669"/>
    <property type="project" value="InterPro"/>
</dbReference>
<reference evidence="7 8" key="1">
    <citation type="submission" date="2024-04" db="EMBL/GenBank/DDBJ databases">
        <authorList>
            <consortium name="Genoscope - CEA"/>
            <person name="William W."/>
        </authorList>
    </citation>
    <scope>NUCLEOTIDE SEQUENCE [LARGE SCALE GENOMIC DNA]</scope>
</reference>
<dbReference type="InterPro" id="IPR017452">
    <property type="entry name" value="GPCR_Rhodpsn_7TM"/>
</dbReference>
<feature type="non-terminal residue" evidence="7">
    <location>
        <position position="1"/>
    </location>
</feature>
<dbReference type="PANTHER" id="PTHR46641:SF2">
    <property type="entry name" value="FMRFAMIDE RECEPTOR"/>
    <property type="match status" value="1"/>
</dbReference>
<dbReference type="InterPro" id="IPR019427">
    <property type="entry name" value="7TM_GPCR_serpentine_rcpt_Srw"/>
</dbReference>
<dbReference type="GO" id="GO:0016020">
    <property type="term" value="C:membrane"/>
    <property type="evidence" value="ECO:0007669"/>
    <property type="project" value="UniProtKB-SubCell"/>
</dbReference>
<keyword evidence="2 5" id="KW-0812">Transmembrane</keyword>
<dbReference type="EMBL" id="CAXITT010000544">
    <property type="protein sequence ID" value="CAL1543373.1"/>
    <property type="molecule type" value="Genomic_DNA"/>
</dbReference>
<feature type="transmembrane region" description="Helical" evidence="5">
    <location>
        <begin position="40"/>
        <end position="59"/>
    </location>
</feature>
<name>A0AAV2I9I1_LYMST</name>
<dbReference type="AlphaFoldDB" id="A0AAV2I9I1"/>
<evidence type="ECO:0000313" key="7">
    <source>
        <dbReference type="EMBL" id="CAL1543373.1"/>
    </source>
</evidence>
<comment type="subcellular location">
    <subcellularLocation>
        <location evidence="1">Membrane</location>
    </subcellularLocation>
</comment>
<dbReference type="PRINTS" id="PR00237">
    <property type="entry name" value="GPCRRHODOPSN"/>
</dbReference>
<comment type="caution">
    <text evidence="7">The sequence shown here is derived from an EMBL/GenBank/DDBJ whole genome shotgun (WGS) entry which is preliminary data.</text>
</comment>
<organism evidence="7 8">
    <name type="scientific">Lymnaea stagnalis</name>
    <name type="common">Great pond snail</name>
    <name type="synonym">Helix stagnalis</name>
    <dbReference type="NCBI Taxonomy" id="6523"/>
    <lineage>
        <taxon>Eukaryota</taxon>
        <taxon>Metazoa</taxon>
        <taxon>Spiralia</taxon>
        <taxon>Lophotrochozoa</taxon>
        <taxon>Mollusca</taxon>
        <taxon>Gastropoda</taxon>
        <taxon>Heterobranchia</taxon>
        <taxon>Euthyneura</taxon>
        <taxon>Panpulmonata</taxon>
        <taxon>Hygrophila</taxon>
        <taxon>Lymnaeoidea</taxon>
        <taxon>Lymnaeidae</taxon>
        <taxon>Lymnaea</taxon>
    </lineage>
</organism>
<evidence type="ECO:0000256" key="1">
    <source>
        <dbReference type="ARBA" id="ARBA00004370"/>
    </source>
</evidence>
<dbReference type="Gene3D" id="1.20.1070.10">
    <property type="entry name" value="Rhodopsin 7-helix transmembrane proteins"/>
    <property type="match status" value="1"/>
</dbReference>
<evidence type="ECO:0000259" key="6">
    <source>
        <dbReference type="PROSITE" id="PS50262"/>
    </source>
</evidence>
<evidence type="ECO:0000256" key="2">
    <source>
        <dbReference type="ARBA" id="ARBA00022692"/>
    </source>
</evidence>
<dbReference type="Proteomes" id="UP001497497">
    <property type="component" value="Unassembled WGS sequence"/>
</dbReference>
<feature type="transmembrane region" description="Helical" evidence="5">
    <location>
        <begin position="232"/>
        <end position="256"/>
    </location>
</feature>
<feature type="non-terminal residue" evidence="7">
    <location>
        <position position="309"/>
    </location>
</feature>
<feature type="transmembrane region" description="Helical" evidence="5">
    <location>
        <begin position="126"/>
        <end position="147"/>
    </location>
</feature>
<evidence type="ECO:0000256" key="5">
    <source>
        <dbReference type="SAM" id="Phobius"/>
    </source>
</evidence>
<sequence length="309" mass="35047">ELINSVILCSIVAVMGIIANVINIIVFYRQGLNSTVNITLTGLAISDLCCLITLLWYAVCASPVFKDHDVAIIPSEVQGLTAGWPRACFVRITNWITVFITAERCLCVIAPLTVKKILTPKRARTVIGFIYVFTMLPLIPEYSTAYLDWKFVEGANRTLFGLKFADYRSQFEGWTAKIYFIYIFLTYFPLIFLTGVLIYKLKQKTKWRQQSTFDATQSENISSRDRKTINMVIAIAIVFIVCSAPSVAFVTVSFFVPGFGIIGQYADVFFVGWSFGLLFEGLNASVDIVLYYVMSSRYKRYFHELLTLR</sequence>
<dbReference type="PANTHER" id="PTHR46641">
    <property type="entry name" value="FMRFAMIDE RECEPTOR-RELATED"/>
    <property type="match status" value="1"/>
</dbReference>
<protein>
    <recommendedName>
        <fullName evidence="6">G-protein coupled receptors family 1 profile domain-containing protein</fullName>
    </recommendedName>
</protein>
<feature type="transmembrane region" description="Helical" evidence="5">
    <location>
        <begin position="268"/>
        <end position="293"/>
    </location>
</feature>
<dbReference type="PROSITE" id="PS50262">
    <property type="entry name" value="G_PROTEIN_RECEP_F1_2"/>
    <property type="match status" value="1"/>
</dbReference>
<feature type="transmembrane region" description="Helical" evidence="5">
    <location>
        <begin position="6"/>
        <end position="28"/>
    </location>
</feature>
<feature type="transmembrane region" description="Helical" evidence="5">
    <location>
        <begin position="178"/>
        <end position="199"/>
    </location>
</feature>
<dbReference type="SUPFAM" id="SSF81321">
    <property type="entry name" value="Family A G protein-coupled receptor-like"/>
    <property type="match status" value="1"/>
</dbReference>
<proteinExistence type="predicted"/>